<dbReference type="EMBL" id="BRXU01000021">
    <property type="protein sequence ID" value="GLC58110.1"/>
    <property type="molecule type" value="Genomic_DNA"/>
</dbReference>
<dbReference type="Proteomes" id="UP001165080">
    <property type="component" value="Unassembled WGS sequence"/>
</dbReference>
<feature type="compositionally biased region" description="Gly residues" evidence="1">
    <location>
        <begin position="191"/>
        <end position="200"/>
    </location>
</feature>
<dbReference type="PANTHER" id="PTHR31834">
    <property type="entry name" value="INITIATION-SPECIFIC ALPHA-1,6-MANNOSYLTRANSFERASE"/>
    <property type="match status" value="1"/>
</dbReference>
<name>A0A9W6F702_9CHLO</name>
<dbReference type="Pfam" id="PF04488">
    <property type="entry name" value="Gly_transf_sug"/>
    <property type="match status" value="1"/>
</dbReference>
<evidence type="ECO:0000313" key="4">
    <source>
        <dbReference type="Proteomes" id="UP001165080"/>
    </source>
</evidence>
<feature type="region of interest" description="Disordered" evidence="1">
    <location>
        <begin position="744"/>
        <end position="770"/>
    </location>
</feature>
<dbReference type="InterPro" id="IPR029044">
    <property type="entry name" value="Nucleotide-diphossugar_trans"/>
</dbReference>
<reference evidence="3 4" key="1">
    <citation type="journal article" date="2023" name="Commun. Biol.">
        <title>Reorganization of the ancestral sex-determining regions during the evolution of trioecy in Pleodorina starrii.</title>
        <authorList>
            <person name="Takahashi K."/>
            <person name="Suzuki S."/>
            <person name="Kawai-Toyooka H."/>
            <person name="Yamamoto K."/>
            <person name="Hamaji T."/>
            <person name="Ootsuki R."/>
            <person name="Yamaguchi H."/>
            <person name="Kawachi M."/>
            <person name="Higashiyama T."/>
            <person name="Nozaki H."/>
        </authorList>
    </citation>
    <scope>NUCLEOTIDE SEQUENCE [LARGE SCALE GENOMIC DNA]</scope>
    <source>
        <strain evidence="3 4">NIES-4479</strain>
    </source>
</reference>
<dbReference type="InterPro" id="IPR007577">
    <property type="entry name" value="GlycoTrfase_DXD_sugar-bd_CS"/>
</dbReference>
<accession>A0A9W6F702</accession>
<feature type="region of interest" description="Disordered" evidence="1">
    <location>
        <begin position="1"/>
        <end position="98"/>
    </location>
</feature>
<evidence type="ECO:0008006" key="5">
    <source>
        <dbReference type="Google" id="ProtNLM"/>
    </source>
</evidence>
<keyword evidence="2" id="KW-1133">Transmembrane helix</keyword>
<gene>
    <name evidence="3" type="primary">PLEST009459</name>
    <name evidence="3" type="ORF">PLESTB_001319300</name>
</gene>
<dbReference type="InterPro" id="IPR039367">
    <property type="entry name" value="Och1-like"/>
</dbReference>
<feature type="region of interest" description="Disordered" evidence="1">
    <location>
        <begin position="317"/>
        <end position="371"/>
    </location>
</feature>
<dbReference type="GO" id="GO:0000009">
    <property type="term" value="F:alpha-1,6-mannosyltransferase activity"/>
    <property type="evidence" value="ECO:0007669"/>
    <property type="project" value="InterPro"/>
</dbReference>
<dbReference type="AlphaFoldDB" id="A0A9W6F702"/>
<dbReference type="GO" id="GO:0000136">
    <property type="term" value="C:mannan polymerase complex"/>
    <property type="evidence" value="ECO:0007669"/>
    <property type="project" value="TreeGrafter"/>
</dbReference>
<evidence type="ECO:0000256" key="2">
    <source>
        <dbReference type="SAM" id="Phobius"/>
    </source>
</evidence>
<feature type="region of interest" description="Disordered" evidence="1">
    <location>
        <begin position="459"/>
        <end position="491"/>
    </location>
</feature>
<dbReference type="GO" id="GO:0006487">
    <property type="term" value="P:protein N-linked glycosylation"/>
    <property type="evidence" value="ECO:0007669"/>
    <property type="project" value="TreeGrafter"/>
</dbReference>
<dbReference type="SUPFAM" id="SSF53448">
    <property type="entry name" value="Nucleotide-diphospho-sugar transferases"/>
    <property type="match status" value="1"/>
</dbReference>
<feature type="transmembrane region" description="Helical" evidence="2">
    <location>
        <begin position="104"/>
        <end position="123"/>
    </location>
</feature>
<sequence>MRTWRGFGVGGGLPAAPPSPSSPFLTSSPPPPASSLEEHPRALRASGVTHISNSRGSPGSRSSPHGAGGGSGGGAPPSSASPRRRSSSPGRAGGGGGLSRRRRWLLVAVAALLAAASLVLAVVKPSAPPVRLGSSRVNVGLPGQADVVRVQPQSDTIGAGTAAANDSGAAAAGTGLDSGAIDTGDTLGTEGADGGGGSGGESAVESADAVGLSEDVTSEMRGDERVAGVAAGGGGGGGGATAGGGAYDAPGGTAVAGTADAGTLLVDALAAAVGADAGGGDLGGSGDSAQQGEPQQLQHLELELEDQLARARLQELGQKGQGQGQGQGRHKQQQLRPRQQGRREGPRSDASPAPASEGEVVGGPAPPTLSDLESLFLSGAVSAGGGRGGANIAGGGGGDANVAAGGDAFVHDEEMEVADYGDGGSSEALRQAREALASHKGGGIPRIIHQMYGLFDTPPSPGRHDRLMRPQPTAAAAGDGEPDQAMTEEPPRRRRRLLAGQQRQVQQQRRSLLGWANGPEASVQSWKSMNPGYTHIMWGAEDVDQLVETMFPAFAPAFRSFARLPVLKADLARYLVVFAFGGVYSDTDTLCLRPVDGWAEGLGPNVSAIVGVEADAGHIPQWERYWGRQLQFCQWTFAAEPAHPLLAHVVFRISQLLERRPAEELTADDVIHVTGPSVMSDAVYDYLKSKGRDWTEFQGLTRGSLVGDLLVLPITAFSPGVGHMGAGPVGHPEARVQHLFGGSWRSQGLAPGQPPAVGGGRRDEGGEGGR</sequence>
<keyword evidence="2" id="KW-0812">Transmembrane</keyword>
<feature type="compositionally biased region" description="Low complexity" evidence="1">
    <location>
        <begin position="54"/>
        <end position="65"/>
    </location>
</feature>
<proteinExistence type="predicted"/>
<organism evidence="3 4">
    <name type="scientific">Pleodorina starrii</name>
    <dbReference type="NCBI Taxonomy" id="330485"/>
    <lineage>
        <taxon>Eukaryota</taxon>
        <taxon>Viridiplantae</taxon>
        <taxon>Chlorophyta</taxon>
        <taxon>core chlorophytes</taxon>
        <taxon>Chlorophyceae</taxon>
        <taxon>CS clade</taxon>
        <taxon>Chlamydomonadales</taxon>
        <taxon>Volvocaceae</taxon>
        <taxon>Pleodorina</taxon>
    </lineage>
</organism>
<feature type="region of interest" description="Disordered" evidence="1">
    <location>
        <begin position="175"/>
        <end position="210"/>
    </location>
</feature>
<keyword evidence="4" id="KW-1185">Reference proteome</keyword>
<dbReference type="PANTHER" id="PTHR31834:SF1">
    <property type="entry name" value="INITIATION-SPECIFIC ALPHA-1,6-MANNOSYLTRANSFERASE"/>
    <property type="match status" value="1"/>
</dbReference>
<evidence type="ECO:0000256" key="1">
    <source>
        <dbReference type="SAM" id="MobiDB-lite"/>
    </source>
</evidence>
<protein>
    <recommendedName>
        <fullName evidence="5">Initiation-specific alpha-1,6-mannosyltransferase</fullName>
    </recommendedName>
</protein>
<evidence type="ECO:0000313" key="3">
    <source>
        <dbReference type="EMBL" id="GLC58110.1"/>
    </source>
</evidence>
<comment type="caution">
    <text evidence="3">The sequence shown here is derived from an EMBL/GenBank/DDBJ whole genome shotgun (WGS) entry which is preliminary data.</text>
</comment>
<feature type="compositionally biased region" description="Basic and acidic residues" evidence="1">
    <location>
        <begin position="760"/>
        <end position="770"/>
    </location>
</feature>
<dbReference type="Gene3D" id="3.90.550.20">
    <property type="match status" value="1"/>
</dbReference>
<keyword evidence="2" id="KW-0472">Membrane</keyword>
<feature type="compositionally biased region" description="Gly residues" evidence="1">
    <location>
        <begin position="66"/>
        <end position="75"/>
    </location>
</feature>